<dbReference type="AlphaFoldDB" id="A0A857FM42"/>
<dbReference type="Proteomes" id="UP000464674">
    <property type="component" value="Chromosome"/>
</dbReference>
<name>A0A857FM42_KOMXY</name>
<proteinExistence type="predicted"/>
<protein>
    <recommendedName>
        <fullName evidence="3">Phage tail protein</fullName>
    </recommendedName>
</protein>
<sequence>MARWKCRMTRPSGASASSSISMAGCRAAEALRKNPNPRGRMVSVTETTNSGGDIEIVWDTANGRGDWAIENGAIARTPSGMDMLKNMVLICLFTDRVAPPDYTGADRRGWWADTYRAQPIGSLLWTLNRSKIANRAQLLQRIRSIATDALQPLQTAGYVKSISVRVGLATSDTAAIAVSLTRPDGSTSQYSWLWQVP</sequence>
<organism evidence="1 2">
    <name type="scientific">Komagataeibacter xylinus</name>
    <name type="common">Gluconacetobacter xylinus</name>
    <dbReference type="NCBI Taxonomy" id="28448"/>
    <lineage>
        <taxon>Bacteria</taxon>
        <taxon>Pseudomonadati</taxon>
        <taxon>Pseudomonadota</taxon>
        <taxon>Alphaproteobacteria</taxon>
        <taxon>Acetobacterales</taxon>
        <taxon>Acetobacteraceae</taxon>
        <taxon>Komagataeibacter</taxon>
    </lineage>
</organism>
<gene>
    <name evidence="1" type="ORF">FMA36_07385</name>
</gene>
<dbReference type="EMBL" id="CP041348">
    <property type="protein sequence ID" value="QHC35343.1"/>
    <property type="molecule type" value="Genomic_DNA"/>
</dbReference>
<evidence type="ECO:0008006" key="3">
    <source>
        <dbReference type="Google" id="ProtNLM"/>
    </source>
</evidence>
<dbReference type="InterPro" id="IPR010877">
    <property type="entry name" value="Phage_Mu_Gp46"/>
</dbReference>
<dbReference type="PROSITE" id="PS51257">
    <property type="entry name" value="PROKAR_LIPOPROTEIN"/>
    <property type="match status" value="1"/>
</dbReference>
<reference evidence="1 2" key="1">
    <citation type="journal article" date="2020" name="Carbohydr. Polym.">
        <title>Characterization and optimization of production of bacterial cellulose from strain CGMCC 17276 based on whole-genome analysis.</title>
        <authorList>
            <person name="Lu T."/>
            <person name="Gao H."/>
            <person name="Liao B."/>
            <person name="Wu J."/>
            <person name="Zhang W."/>
            <person name="Huang J."/>
            <person name="Liu M."/>
            <person name="Huang J."/>
            <person name="Chang Z."/>
            <person name="Jin M."/>
            <person name="Yi Z."/>
            <person name="Jiang D."/>
        </authorList>
    </citation>
    <scope>NUCLEOTIDE SEQUENCE [LARGE SCALE GENOMIC DNA]</scope>
    <source>
        <strain evidence="1 2">CGMCC 17276</strain>
    </source>
</reference>
<accession>A0A857FM42</accession>
<evidence type="ECO:0000313" key="1">
    <source>
        <dbReference type="EMBL" id="QHC35343.1"/>
    </source>
</evidence>
<evidence type="ECO:0000313" key="2">
    <source>
        <dbReference type="Proteomes" id="UP000464674"/>
    </source>
</evidence>
<dbReference type="Pfam" id="PF07409">
    <property type="entry name" value="GP46"/>
    <property type="match status" value="1"/>
</dbReference>